<dbReference type="Pfam" id="PF05524">
    <property type="entry name" value="PEP-utilisers_N"/>
    <property type="match status" value="1"/>
</dbReference>
<dbReference type="InterPro" id="IPR006318">
    <property type="entry name" value="PTS_EI-like"/>
</dbReference>
<dbReference type="GO" id="GO:0008965">
    <property type="term" value="F:phosphoenolpyruvate-protein phosphotransferase activity"/>
    <property type="evidence" value="ECO:0007669"/>
    <property type="project" value="UniProtKB-EC"/>
</dbReference>
<evidence type="ECO:0000256" key="7">
    <source>
        <dbReference type="ARBA" id="ARBA00022490"/>
    </source>
</evidence>
<gene>
    <name evidence="15" type="ORF">GCM10011316_36720</name>
</gene>
<evidence type="ECO:0000256" key="12">
    <source>
        <dbReference type="ARBA" id="ARBA00022777"/>
    </source>
</evidence>
<comment type="catalytic activity">
    <reaction evidence="1">
        <text>L-histidyl-[protein] + phosphoenolpyruvate = N(pros)-phospho-L-histidyl-[protein] + pyruvate</text>
        <dbReference type="Rhea" id="RHEA:23880"/>
        <dbReference type="Rhea" id="RHEA-COMP:9745"/>
        <dbReference type="Rhea" id="RHEA-COMP:9746"/>
        <dbReference type="ChEBI" id="CHEBI:15361"/>
        <dbReference type="ChEBI" id="CHEBI:29979"/>
        <dbReference type="ChEBI" id="CHEBI:58702"/>
        <dbReference type="ChEBI" id="CHEBI:64837"/>
        <dbReference type="EC" id="2.7.3.9"/>
    </reaction>
</comment>
<dbReference type="Gene3D" id="3.50.30.10">
    <property type="entry name" value="Phosphohistidine domain"/>
    <property type="match status" value="1"/>
</dbReference>
<dbReference type="PANTHER" id="PTHR46244:SF6">
    <property type="entry name" value="PHOSPHOENOLPYRUVATE-PROTEIN PHOSPHOTRANSFERASE"/>
    <property type="match status" value="1"/>
</dbReference>
<organism evidence="15 16">
    <name type="scientific">Roseibium aquae</name>
    <dbReference type="NCBI Taxonomy" id="1323746"/>
    <lineage>
        <taxon>Bacteria</taxon>
        <taxon>Pseudomonadati</taxon>
        <taxon>Pseudomonadota</taxon>
        <taxon>Alphaproteobacteria</taxon>
        <taxon>Hyphomicrobiales</taxon>
        <taxon>Stappiaceae</taxon>
        <taxon>Roseibium</taxon>
    </lineage>
</organism>
<dbReference type="NCBIfam" id="TIGR01417">
    <property type="entry name" value="PTS_I_fam"/>
    <property type="match status" value="1"/>
</dbReference>
<comment type="caution">
    <text evidence="15">The sequence shown here is derived from an EMBL/GenBank/DDBJ whole genome shotgun (WGS) entry which is preliminary data.</text>
</comment>
<evidence type="ECO:0000256" key="10">
    <source>
        <dbReference type="ARBA" id="ARBA00022683"/>
    </source>
</evidence>
<dbReference type="SUPFAM" id="SSF47831">
    <property type="entry name" value="Enzyme I of the PEP:sugar phosphotransferase system HPr-binding (sub)domain"/>
    <property type="match status" value="1"/>
</dbReference>
<evidence type="ECO:0000259" key="14">
    <source>
        <dbReference type="SMART" id="SM00065"/>
    </source>
</evidence>
<dbReference type="GO" id="GO:0046872">
    <property type="term" value="F:metal ion binding"/>
    <property type="evidence" value="ECO:0007669"/>
    <property type="project" value="UniProtKB-KW"/>
</dbReference>
<evidence type="ECO:0000256" key="9">
    <source>
        <dbReference type="ARBA" id="ARBA00022679"/>
    </source>
</evidence>
<comment type="subcellular location">
    <subcellularLocation>
        <location evidence="3">Cytoplasm</location>
    </subcellularLocation>
</comment>
<protein>
    <recommendedName>
        <fullName evidence="5">phosphoenolpyruvate--protein phosphotransferase</fullName>
        <ecNumber evidence="5">2.7.3.9</ecNumber>
    </recommendedName>
</protein>
<dbReference type="Pfam" id="PF01590">
    <property type="entry name" value="GAF"/>
    <property type="match status" value="1"/>
</dbReference>
<dbReference type="InterPro" id="IPR036618">
    <property type="entry name" value="PtsI_HPr-bd_sf"/>
</dbReference>
<evidence type="ECO:0000313" key="16">
    <source>
        <dbReference type="Proteomes" id="UP000605148"/>
    </source>
</evidence>
<dbReference type="AlphaFoldDB" id="A0A916X3D5"/>
<accession>A0A916X3D5</accession>
<dbReference type="InterPro" id="IPR036637">
    <property type="entry name" value="Phosphohistidine_dom_sf"/>
</dbReference>
<keyword evidence="16" id="KW-1185">Reference proteome</keyword>
<dbReference type="EMBL" id="BMFA01000015">
    <property type="protein sequence ID" value="GGB61404.1"/>
    <property type="molecule type" value="Genomic_DNA"/>
</dbReference>
<comment type="similarity">
    <text evidence="4">Belongs to the PEP-utilizing enzyme family.</text>
</comment>
<dbReference type="GO" id="GO:0009401">
    <property type="term" value="P:phosphoenolpyruvate-dependent sugar phosphotransferase system"/>
    <property type="evidence" value="ECO:0007669"/>
    <property type="project" value="UniProtKB-KW"/>
</dbReference>
<dbReference type="Proteomes" id="UP000605148">
    <property type="component" value="Unassembled WGS sequence"/>
</dbReference>
<dbReference type="Pfam" id="PF00391">
    <property type="entry name" value="PEP-utilizers"/>
    <property type="match status" value="1"/>
</dbReference>
<keyword evidence="11" id="KW-0479">Metal-binding</keyword>
<dbReference type="InterPro" id="IPR008731">
    <property type="entry name" value="PTS_EIN"/>
</dbReference>
<keyword evidence="6" id="KW-0813">Transport</keyword>
<feature type="domain" description="GAF" evidence="14">
    <location>
        <begin position="24"/>
        <end position="170"/>
    </location>
</feature>
<sequence length="755" mass="82674">MRSSLAGPRLLLRRLREVMAEPIKAQERLDKIVVLIASNVVAEVCSVYILRADGVLELYATEGLNRDAVHQASLRVGEGLVGLIAAEARPLNLPNARAHPGFAYLPETGEEAYNSFLGVPILRAGRTLGVLVVQNKSHRTYLEDEVEALQTTAMLIAEMVAAGELEAIAQKGTGLDLSRPIHVSAMGLAEGVGMGHVVLHEPRVVVTNLIAEDPDAESARLDAAITRLRVSIDDLLASGDVAAAGEHREVLEAYRMFAHDRGWIRRIEEAIRNGLTAEAAVEKVQSDTRARMLRQTDPYLRERLHDLDDLAHRLIRELMGRKHGPHASELPEDAILVARNMGAAELLDYGRDRIRGLVLEEGGATSHITIVARALGIPLVGQVDDIVSLADAGDAIIVDGDAGDVHLRPPHDVQQAYAEKVRFRARRQAQYRRLRTKPSITKDGVDITLQMNAGLLVDLPHLSEAGAAGVGLFRTELQFMVASSFPRMGEQKAQYQQVLEAAGGKAVTFRSLDIGGDKVLPYLRSIQEENPAMGWRALRLGLDRPGLLRTQIRALLTAAVGRELKLMFPMVVEVDEFLKARNLVEKELAHLKRHGHAVPESIRLGVMIEVPSLLFQLDELMTHVDFVSVGSNDLFQFFCAADRGNTRVANRFDSLNISFLRALRQIVLAGQANHVPVTLCGELAGRPLEAMALIALGYRDLSMSPASLGPVKAMVRTLDASRLSARILPRLEPGHSDTDIRALLKRFASEMNVSL</sequence>
<evidence type="ECO:0000256" key="3">
    <source>
        <dbReference type="ARBA" id="ARBA00004496"/>
    </source>
</evidence>
<keyword evidence="10" id="KW-0598">Phosphotransferase system</keyword>
<dbReference type="InterPro" id="IPR029016">
    <property type="entry name" value="GAF-like_dom_sf"/>
</dbReference>
<dbReference type="InterPro" id="IPR040442">
    <property type="entry name" value="Pyrv_kinase-like_dom_sf"/>
</dbReference>
<evidence type="ECO:0000256" key="8">
    <source>
        <dbReference type="ARBA" id="ARBA00022597"/>
    </source>
</evidence>
<keyword evidence="8" id="KW-0762">Sugar transport</keyword>
<evidence type="ECO:0000256" key="2">
    <source>
        <dbReference type="ARBA" id="ARBA00001946"/>
    </source>
</evidence>
<dbReference type="OrthoDB" id="9765468at2"/>
<dbReference type="InterPro" id="IPR015813">
    <property type="entry name" value="Pyrv/PenolPyrv_kinase-like_dom"/>
</dbReference>
<dbReference type="InterPro" id="IPR003018">
    <property type="entry name" value="GAF"/>
</dbReference>
<dbReference type="Gene3D" id="1.10.274.10">
    <property type="entry name" value="PtsI, HPr-binding domain"/>
    <property type="match status" value="1"/>
</dbReference>
<evidence type="ECO:0000256" key="1">
    <source>
        <dbReference type="ARBA" id="ARBA00000683"/>
    </source>
</evidence>
<dbReference type="SMART" id="SM00065">
    <property type="entry name" value="GAF"/>
    <property type="match status" value="1"/>
</dbReference>
<comment type="cofactor">
    <cofactor evidence="2">
        <name>Mg(2+)</name>
        <dbReference type="ChEBI" id="CHEBI:18420"/>
    </cofactor>
</comment>
<dbReference type="InterPro" id="IPR050499">
    <property type="entry name" value="PEP-utilizing_PTS_enzyme"/>
</dbReference>
<keyword evidence="12" id="KW-0418">Kinase</keyword>
<dbReference type="SUPFAM" id="SSF55781">
    <property type="entry name" value="GAF domain-like"/>
    <property type="match status" value="1"/>
</dbReference>
<dbReference type="PANTHER" id="PTHR46244">
    <property type="entry name" value="PHOSPHOENOLPYRUVATE-PROTEIN PHOSPHOTRANSFERASE"/>
    <property type="match status" value="1"/>
</dbReference>
<evidence type="ECO:0000256" key="4">
    <source>
        <dbReference type="ARBA" id="ARBA00007837"/>
    </source>
</evidence>
<dbReference type="Gene3D" id="3.30.450.40">
    <property type="match status" value="1"/>
</dbReference>
<proteinExistence type="inferred from homology"/>
<dbReference type="SUPFAM" id="SSF51621">
    <property type="entry name" value="Phosphoenolpyruvate/pyruvate domain"/>
    <property type="match status" value="1"/>
</dbReference>
<evidence type="ECO:0000313" key="15">
    <source>
        <dbReference type="EMBL" id="GGB61404.1"/>
    </source>
</evidence>
<dbReference type="EC" id="2.7.3.9" evidence="5"/>
<dbReference type="InterPro" id="IPR008279">
    <property type="entry name" value="PEP-util_enz_mobile_dom"/>
</dbReference>
<evidence type="ECO:0000256" key="6">
    <source>
        <dbReference type="ARBA" id="ARBA00022448"/>
    </source>
</evidence>
<keyword evidence="9" id="KW-0808">Transferase</keyword>
<dbReference type="InterPro" id="IPR000121">
    <property type="entry name" value="PEP_util_C"/>
</dbReference>
<name>A0A916X3D5_9HYPH</name>
<dbReference type="GO" id="GO:0016301">
    <property type="term" value="F:kinase activity"/>
    <property type="evidence" value="ECO:0007669"/>
    <property type="project" value="UniProtKB-KW"/>
</dbReference>
<keyword evidence="13" id="KW-0460">Magnesium</keyword>
<keyword evidence="7" id="KW-0963">Cytoplasm</keyword>
<dbReference type="PRINTS" id="PR01736">
    <property type="entry name" value="PHPHTRNFRASE"/>
</dbReference>
<dbReference type="RefSeq" id="WP_150497608.1">
    <property type="nucleotide sequence ID" value="NZ_BMFA01000015.1"/>
</dbReference>
<evidence type="ECO:0000256" key="5">
    <source>
        <dbReference type="ARBA" id="ARBA00012232"/>
    </source>
</evidence>
<reference evidence="15" key="2">
    <citation type="submission" date="2020-09" db="EMBL/GenBank/DDBJ databases">
        <authorList>
            <person name="Sun Q."/>
            <person name="Zhou Y."/>
        </authorList>
    </citation>
    <scope>NUCLEOTIDE SEQUENCE</scope>
    <source>
        <strain evidence="15">CGMCC 1.12426</strain>
    </source>
</reference>
<dbReference type="Gene3D" id="3.20.20.60">
    <property type="entry name" value="Phosphoenolpyruvate-binding domains"/>
    <property type="match status" value="1"/>
</dbReference>
<dbReference type="GO" id="GO:0005737">
    <property type="term" value="C:cytoplasm"/>
    <property type="evidence" value="ECO:0007669"/>
    <property type="project" value="UniProtKB-SubCell"/>
</dbReference>
<reference evidence="15" key="1">
    <citation type="journal article" date="2014" name="Int. J. Syst. Evol. Microbiol.">
        <title>Complete genome sequence of Corynebacterium casei LMG S-19264T (=DSM 44701T), isolated from a smear-ripened cheese.</title>
        <authorList>
            <consortium name="US DOE Joint Genome Institute (JGI-PGF)"/>
            <person name="Walter F."/>
            <person name="Albersmeier A."/>
            <person name="Kalinowski J."/>
            <person name="Ruckert C."/>
        </authorList>
    </citation>
    <scope>NUCLEOTIDE SEQUENCE</scope>
    <source>
        <strain evidence="15">CGMCC 1.12426</strain>
    </source>
</reference>
<dbReference type="Pfam" id="PF02896">
    <property type="entry name" value="PEP-utilizers_C"/>
    <property type="match status" value="1"/>
</dbReference>
<evidence type="ECO:0000256" key="11">
    <source>
        <dbReference type="ARBA" id="ARBA00022723"/>
    </source>
</evidence>
<evidence type="ECO:0000256" key="13">
    <source>
        <dbReference type="ARBA" id="ARBA00022842"/>
    </source>
</evidence>
<dbReference type="SUPFAM" id="SSF52009">
    <property type="entry name" value="Phosphohistidine domain"/>
    <property type="match status" value="1"/>
</dbReference>